<protein>
    <submittedName>
        <fullName evidence="1">Uncharacterized protein</fullName>
    </submittedName>
</protein>
<sequence length="27" mass="3100">MYFFSSSCVEYFPGLRCNSMLHAQSHG</sequence>
<name>A0A0E9RB54_ANGAN</name>
<accession>A0A0E9RB54</accession>
<evidence type="ECO:0000313" key="1">
    <source>
        <dbReference type="EMBL" id="JAH26022.1"/>
    </source>
</evidence>
<reference evidence="1" key="2">
    <citation type="journal article" date="2015" name="Fish Shellfish Immunol.">
        <title>Early steps in the European eel (Anguilla anguilla)-Vibrio vulnificus interaction in the gills: Role of the RtxA13 toxin.</title>
        <authorList>
            <person name="Callol A."/>
            <person name="Pajuelo D."/>
            <person name="Ebbesson L."/>
            <person name="Teles M."/>
            <person name="MacKenzie S."/>
            <person name="Amaro C."/>
        </authorList>
    </citation>
    <scope>NUCLEOTIDE SEQUENCE</scope>
</reference>
<proteinExistence type="predicted"/>
<organism evidence="1">
    <name type="scientific">Anguilla anguilla</name>
    <name type="common">European freshwater eel</name>
    <name type="synonym">Muraena anguilla</name>
    <dbReference type="NCBI Taxonomy" id="7936"/>
    <lineage>
        <taxon>Eukaryota</taxon>
        <taxon>Metazoa</taxon>
        <taxon>Chordata</taxon>
        <taxon>Craniata</taxon>
        <taxon>Vertebrata</taxon>
        <taxon>Euteleostomi</taxon>
        <taxon>Actinopterygii</taxon>
        <taxon>Neopterygii</taxon>
        <taxon>Teleostei</taxon>
        <taxon>Anguilliformes</taxon>
        <taxon>Anguillidae</taxon>
        <taxon>Anguilla</taxon>
    </lineage>
</organism>
<dbReference type="EMBL" id="GBXM01082555">
    <property type="protein sequence ID" value="JAH26022.1"/>
    <property type="molecule type" value="Transcribed_RNA"/>
</dbReference>
<reference evidence="1" key="1">
    <citation type="submission" date="2014-11" db="EMBL/GenBank/DDBJ databases">
        <authorList>
            <person name="Amaro Gonzalez C."/>
        </authorList>
    </citation>
    <scope>NUCLEOTIDE SEQUENCE</scope>
</reference>
<dbReference type="AlphaFoldDB" id="A0A0E9RB54"/>